<dbReference type="GO" id="GO:0005886">
    <property type="term" value="C:plasma membrane"/>
    <property type="evidence" value="ECO:0007669"/>
    <property type="project" value="UniProtKB-SubCell"/>
</dbReference>
<feature type="transmembrane region" description="Helical" evidence="7">
    <location>
        <begin position="248"/>
        <end position="266"/>
    </location>
</feature>
<feature type="transmembrane region" description="Helical" evidence="7">
    <location>
        <begin position="207"/>
        <end position="228"/>
    </location>
</feature>
<evidence type="ECO:0000313" key="10">
    <source>
        <dbReference type="Proteomes" id="UP000010467"/>
    </source>
</evidence>
<comment type="subcellular location">
    <subcellularLocation>
        <location evidence="1">Cell membrane</location>
        <topology evidence="1">Multi-pass membrane protein</topology>
    </subcellularLocation>
</comment>
<dbReference type="GO" id="GO:0016413">
    <property type="term" value="F:O-acetyltransferase activity"/>
    <property type="evidence" value="ECO:0007669"/>
    <property type="project" value="TreeGrafter"/>
</dbReference>
<feature type="transmembrane region" description="Helical" evidence="7">
    <location>
        <begin position="323"/>
        <end position="345"/>
    </location>
</feature>
<evidence type="ECO:0000256" key="2">
    <source>
        <dbReference type="ARBA" id="ARBA00007400"/>
    </source>
</evidence>
<dbReference type="Pfam" id="PF01757">
    <property type="entry name" value="Acyl_transf_3"/>
    <property type="match status" value="1"/>
</dbReference>
<dbReference type="eggNOG" id="COG1835">
    <property type="taxonomic scope" value="Bacteria"/>
</dbReference>
<dbReference type="PANTHER" id="PTHR40074:SF2">
    <property type="entry name" value="O-ACETYLTRANSFERASE WECH"/>
    <property type="match status" value="1"/>
</dbReference>
<comment type="similarity">
    <text evidence="2">Belongs to the acyltransferase 3 family.</text>
</comment>
<dbReference type="PATRIC" id="fig|937777.3.peg.628"/>
<proteinExistence type="inferred from homology"/>
<evidence type="ECO:0000313" key="9">
    <source>
        <dbReference type="EMBL" id="AFZ66214.1"/>
    </source>
</evidence>
<evidence type="ECO:0000256" key="4">
    <source>
        <dbReference type="ARBA" id="ARBA00022692"/>
    </source>
</evidence>
<reference evidence="10" key="1">
    <citation type="submission" date="2012-03" db="EMBL/GenBank/DDBJ databases">
        <title>Complete sequence of chromosome of Deinococcus peraridilitoris DSM 19664.</title>
        <authorList>
            <person name="Lucas S."/>
            <person name="Copeland A."/>
            <person name="Lapidus A."/>
            <person name="Glavina del Rio T."/>
            <person name="Dalin E."/>
            <person name="Tice H."/>
            <person name="Bruce D."/>
            <person name="Goodwin L."/>
            <person name="Pitluck S."/>
            <person name="Peters L."/>
            <person name="Mikhailova N."/>
            <person name="Lu M."/>
            <person name="Kyrpides N."/>
            <person name="Mavromatis K."/>
            <person name="Ivanova N."/>
            <person name="Brettin T."/>
            <person name="Detter J.C."/>
            <person name="Han C."/>
            <person name="Larimer F."/>
            <person name="Land M."/>
            <person name="Hauser L."/>
            <person name="Markowitz V."/>
            <person name="Cheng J.-F."/>
            <person name="Hugenholtz P."/>
            <person name="Woyke T."/>
            <person name="Wu D."/>
            <person name="Pukall R."/>
            <person name="Steenblock K."/>
            <person name="Brambilla E."/>
            <person name="Klenk H.-P."/>
            <person name="Eisen J.A."/>
        </authorList>
    </citation>
    <scope>NUCLEOTIDE SEQUENCE [LARGE SCALE GENOMIC DNA]</scope>
    <source>
        <strain evidence="10">DSM 19664 / LMG 22246 / CIP 109416 / KR-200</strain>
    </source>
</reference>
<dbReference type="OrthoDB" id="72205at2"/>
<dbReference type="Proteomes" id="UP000010467">
    <property type="component" value="Chromosome"/>
</dbReference>
<feature type="domain" description="Acyltransferase 3" evidence="8">
    <location>
        <begin position="10"/>
        <end position="342"/>
    </location>
</feature>
<keyword evidence="10" id="KW-1185">Reference proteome</keyword>
<gene>
    <name evidence="9" type="ordered locus">Deipe_0625</name>
</gene>
<dbReference type="GO" id="GO:0009246">
    <property type="term" value="P:enterobacterial common antigen biosynthetic process"/>
    <property type="evidence" value="ECO:0007669"/>
    <property type="project" value="TreeGrafter"/>
</dbReference>
<keyword evidence="5 7" id="KW-1133">Transmembrane helix</keyword>
<keyword evidence="3" id="KW-1003">Cell membrane</keyword>
<keyword evidence="4 7" id="KW-0812">Transmembrane</keyword>
<evidence type="ECO:0000256" key="5">
    <source>
        <dbReference type="ARBA" id="ARBA00022989"/>
    </source>
</evidence>
<dbReference type="EMBL" id="CP003382">
    <property type="protein sequence ID" value="AFZ66214.1"/>
    <property type="molecule type" value="Genomic_DNA"/>
</dbReference>
<evidence type="ECO:0000256" key="7">
    <source>
        <dbReference type="SAM" id="Phobius"/>
    </source>
</evidence>
<feature type="transmembrane region" description="Helical" evidence="7">
    <location>
        <begin position="81"/>
        <end position="101"/>
    </location>
</feature>
<dbReference type="InterPro" id="IPR002656">
    <property type="entry name" value="Acyl_transf_3_dom"/>
</dbReference>
<protein>
    <recommendedName>
        <fullName evidence="8">Acyltransferase 3 domain-containing protein</fullName>
    </recommendedName>
</protein>
<sequence>MQDLQRTDYVFVNNIRFVAMISIIAVHAHFLTYHEDLSFLPSLVLLQAFKFGTICFFMISGFLLGGQLLSRPPGEYLRRRVNSTFAPWLFWATLFIVLLTFKDAALGRLTLAEIGKNLIDTLFFTNFWFVPNFLLALTMLLLLRRWFERPWLGAALLGLTLFYSANIYLRWLPTEHTTALLGFVFYLWLGVQASRHAGPLIAAVRRLPWPLLIVTVGATWALALFEGLQVRAHSAPDVLNTLRLSNQLFSLAVFAALLKFDCPLWPRWMDVRRHTFGLFLSHWLVLTVCIDLLTVVGGQLTGVGRAEFAANPGSYIQHPATRLALWAAMFVVVYGVSFVLTRFLARSALWSWTVGAGATSRASGEQRLPGTHTQTSGGHD</sequence>
<keyword evidence="6 7" id="KW-0472">Membrane</keyword>
<dbReference type="RefSeq" id="WP_015234524.1">
    <property type="nucleotide sequence ID" value="NC_019793.1"/>
</dbReference>
<organism evidence="9 10">
    <name type="scientific">Deinococcus peraridilitoris (strain DSM 19664 / LMG 22246 / CIP 109416 / KR-200)</name>
    <dbReference type="NCBI Taxonomy" id="937777"/>
    <lineage>
        <taxon>Bacteria</taxon>
        <taxon>Thermotogati</taxon>
        <taxon>Deinococcota</taxon>
        <taxon>Deinococci</taxon>
        <taxon>Deinococcales</taxon>
        <taxon>Deinococcaceae</taxon>
        <taxon>Deinococcus</taxon>
    </lineage>
</organism>
<evidence type="ECO:0000259" key="8">
    <source>
        <dbReference type="Pfam" id="PF01757"/>
    </source>
</evidence>
<evidence type="ECO:0000256" key="3">
    <source>
        <dbReference type="ARBA" id="ARBA00022475"/>
    </source>
</evidence>
<evidence type="ECO:0000256" key="1">
    <source>
        <dbReference type="ARBA" id="ARBA00004651"/>
    </source>
</evidence>
<dbReference type="KEGG" id="dpd:Deipe_0625"/>
<evidence type="ECO:0000256" key="6">
    <source>
        <dbReference type="ARBA" id="ARBA00023136"/>
    </source>
</evidence>
<feature type="transmembrane region" description="Helical" evidence="7">
    <location>
        <begin position="12"/>
        <end position="31"/>
    </location>
</feature>
<feature type="transmembrane region" description="Helical" evidence="7">
    <location>
        <begin position="278"/>
        <end position="303"/>
    </location>
</feature>
<feature type="transmembrane region" description="Helical" evidence="7">
    <location>
        <begin position="121"/>
        <end position="143"/>
    </location>
</feature>
<name>K9ZYD9_DEIPD</name>
<dbReference type="AlphaFoldDB" id="K9ZYD9"/>
<dbReference type="PANTHER" id="PTHR40074">
    <property type="entry name" value="O-ACETYLTRANSFERASE WECH"/>
    <property type="match status" value="1"/>
</dbReference>
<feature type="transmembrane region" description="Helical" evidence="7">
    <location>
        <begin position="51"/>
        <end position="69"/>
    </location>
</feature>
<feature type="transmembrane region" description="Helical" evidence="7">
    <location>
        <begin position="150"/>
        <end position="171"/>
    </location>
</feature>
<dbReference type="STRING" id="937777.Deipe_0625"/>
<feature type="transmembrane region" description="Helical" evidence="7">
    <location>
        <begin position="177"/>
        <end position="195"/>
    </location>
</feature>
<dbReference type="HOGENOM" id="CLU_061524_0_0_0"/>
<accession>K9ZYD9</accession>